<reference evidence="2 3" key="1">
    <citation type="submission" date="2020-10" db="EMBL/GenBank/DDBJ databases">
        <title>Connecting structure to function with the recovery of over 1000 high-quality activated sludge metagenome-assembled genomes encoding full-length rRNA genes using long-read sequencing.</title>
        <authorList>
            <person name="Singleton C.M."/>
            <person name="Petriglieri F."/>
            <person name="Kristensen J.M."/>
            <person name="Kirkegaard R.H."/>
            <person name="Michaelsen T.Y."/>
            <person name="Andersen M.H."/>
            <person name="Karst S.M."/>
            <person name="Dueholm M.S."/>
            <person name="Nielsen P.H."/>
            <person name="Albertsen M."/>
        </authorList>
    </citation>
    <scope>NUCLEOTIDE SEQUENCE [LARGE SCALE GENOMIC DNA]</scope>
    <source>
        <strain evidence="2">EsbW_18-Q3-R4-48_BATAC.285</strain>
    </source>
</reference>
<dbReference type="Proteomes" id="UP000697998">
    <property type="component" value="Unassembled WGS sequence"/>
</dbReference>
<name>A0A935UGD8_9PROT</name>
<proteinExistence type="predicted"/>
<gene>
    <name evidence="2" type="ORF">IPJ27_05845</name>
</gene>
<organism evidence="2 3">
    <name type="scientific">Candidatus Accumulibacter proximus</name>
    <dbReference type="NCBI Taxonomy" id="2954385"/>
    <lineage>
        <taxon>Bacteria</taxon>
        <taxon>Pseudomonadati</taxon>
        <taxon>Pseudomonadota</taxon>
        <taxon>Betaproteobacteria</taxon>
        <taxon>Candidatus Accumulibacter</taxon>
    </lineage>
</organism>
<evidence type="ECO:0000313" key="3">
    <source>
        <dbReference type="Proteomes" id="UP000697998"/>
    </source>
</evidence>
<keyword evidence="1" id="KW-1133">Transmembrane helix</keyword>
<evidence type="ECO:0000313" key="2">
    <source>
        <dbReference type="EMBL" id="MBK7674315.1"/>
    </source>
</evidence>
<evidence type="ECO:0000256" key="1">
    <source>
        <dbReference type="SAM" id="Phobius"/>
    </source>
</evidence>
<keyword evidence="1" id="KW-0812">Transmembrane</keyword>
<accession>A0A935UGD8</accession>
<feature type="transmembrane region" description="Helical" evidence="1">
    <location>
        <begin position="99"/>
        <end position="117"/>
    </location>
</feature>
<dbReference type="EMBL" id="JADJMH010000004">
    <property type="protein sequence ID" value="MBK7674315.1"/>
    <property type="molecule type" value="Genomic_DNA"/>
</dbReference>
<protein>
    <submittedName>
        <fullName evidence="2">Uncharacterized protein</fullName>
    </submittedName>
</protein>
<sequence>MTMLTGNNPSVVGDYGRNFSEDDPLVKAARFSVADQVAADRRARELAWAWIRENPAQFLSLVPKKAFRLWAPDGEGEWEYQRGTPSYEQNVWAFRTARIANQCFYLAILVLSAWAFVRLVKRRAPPEVFLDSCWLRSQQPYVSSFLDSRGTTSR</sequence>
<keyword evidence="1" id="KW-0472">Membrane</keyword>
<comment type="caution">
    <text evidence="2">The sequence shown here is derived from an EMBL/GenBank/DDBJ whole genome shotgun (WGS) entry which is preliminary data.</text>
</comment>
<dbReference type="AlphaFoldDB" id="A0A935UGD8"/>